<feature type="compositionally biased region" description="Basic and acidic residues" evidence="1">
    <location>
        <begin position="277"/>
        <end position="288"/>
    </location>
</feature>
<keyword evidence="2" id="KW-0472">Membrane</keyword>
<gene>
    <name evidence="3" type="ORF">KIN34_03715</name>
</gene>
<feature type="compositionally biased region" description="Low complexity" evidence="1">
    <location>
        <begin position="45"/>
        <end position="101"/>
    </location>
</feature>
<name>A0ABS5TW60_9CELL</name>
<feature type="region of interest" description="Disordered" evidence="1">
    <location>
        <begin position="39"/>
        <end position="113"/>
    </location>
</feature>
<evidence type="ECO:0000256" key="2">
    <source>
        <dbReference type="SAM" id="Phobius"/>
    </source>
</evidence>
<comment type="caution">
    <text evidence="3">The sequence shown here is derived from an EMBL/GenBank/DDBJ whole genome shotgun (WGS) entry which is preliminary data.</text>
</comment>
<dbReference type="RefSeq" id="WP_214346847.1">
    <property type="nucleotide sequence ID" value="NZ_JAHBOH010000001.1"/>
</dbReference>
<protein>
    <submittedName>
        <fullName evidence="3">Uncharacterized protein</fullName>
    </submittedName>
</protein>
<evidence type="ECO:0000256" key="1">
    <source>
        <dbReference type="SAM" id="MobiDB-lite"/>
    </source>
</evidence>
<keyword evidence="4" id="KW-1185">Reference proteome</keyword>
<organism evidence="3 4">
    <name type="scientific">Cellulomonas fulva</name>
    <dbReference type="NCBI Taxonomy" id="2835530"/>
    <lineage>
        <taxon>Bacteria</taxon>
        <taxon>Bacillati</taxon>
        <taxon>Actinomycetota</taxon>
        <taxon>Actinomycetes</taxon>
        <taxon>Micrococcales</taxon>
        <taxon>Cellulomonadaceae</taxon>
        <taxon>Cellulomonas</taxon>
    </lineage>
</organism>
<feature type="region of interest" description="Disordered" evidence="1">
    <location>
        <begin position="241"/>
        <end position="288"/>
    </location>
</feature>
<evidence type="ECO:0000313" key="4">
    <source>
        <dbReference type="Proteomes" id="UP000722125"/>
    </source>
</evidence>
<accession>A0ABS5TW60</accession>
<proteinExistence type="predicted"/>
<keyword evidence="2" id="KW-0812">Transmembrane</keyword>
<evidence type="ECO:0000313" key="3">
    <source>
        <dbReference type="EMBL" id="MBT0993392.1"/>
    </source>
</evidence>
<dbReference type="Proteomes" id="UP000722125">
    <property type="component" value="Unassembled WGS sequence"/>
</dbReference>
<dbReference type="EMBL" id="JAHBOH010000001">
    <property type="protein sequence ID" value="MBT0993392.1"/>
    <property type="molecule type" value="Genomic_DNA"/>
</dbReference>
<feature type="transmembrane region" description="Helical" evidence="2">
    <location>
        <begin position="16"/>
        <end position="37"/>
    </location>
</feature>
<keyword evidence="2" id="KW-1133">Transmembrane helix</keyword>
<sequence length="288" mass="28842">MSTPEQATRPSRGHGVWIAVVSLVVVAVLVAVGAWAATTGDDEPAGAASSTSPTAGTDPSDPSSGAPTDTATDGSTGDGATPTSAAGCPAGGDAVPAGADVRPAVDVDGDGQPDKAWISAGADRRFGITTASGATFSVPIDSASPQRASAVVNVVQREELPIALVDTGREALLYSLTGCAVTAVQNAQGRPYTFDRGFGDEGTGVGCVEDGGFLRLAGLDADPTGDGTRFDVERTWVDLDPTGRTATNGDDETVAEGVTADDPALRTAQEVSCGDLRAGRDGPLEPRS</sequence>
<reference evidence="3 4" key="1">
    <citation type="submission" date="2021-05" db="EMBL/GenBank/DDBJ databases">
        <title>Description of Cellulomonas sp. DKR-3 sp. nov.</title>
        <authorList>
            <person name="Dahal R.H."/>
            <person name="Chaudhary D.K."/>
        </authorList>
    </citation>
    <scope>NUCLEOTIDE SEQUENCE [LARGE SCALE GENOMIC DNA]</scope>
    <source>
        <strain evidence="3 4">DKR-3</strain>
    </source>
</reference>